<keyword evidence="3" id="KW-0805">Transcription regulation</keyword>
<name>A0A7G8BNW0_9BACT</name>
<keyword evidence="2" id="KW-0902">Two-component regulatory system</keyword>
<protein>
    <submittedName>
        <fullName evidence="7">Response regulator</fullName>
    </submittedName>
</protein>
<evidence type="ECO:0000256" key="3">
    <source>
        <dbReference type="ARBA" id="ARBA00023015"/>
    </source>
</evidence>
<dbReference type="InterPro" id="IPR050595">
    <property type="entry name" value="Bact_response_regulator"/>
</dbReference>
<dbReference type="PANTHER" id="PTHR44591">
    <property type="entry name" value="STRESS RESPONSE REGULATOR PROTEIN 1"/>
    <property type="match status" value="1"/>
</dbReference>
<evidence type="ECO:0000313" key="7">
    <source>
        <dbReference type="EMBL" id="QNI34230.1"/>
    </source>
</evidence>
<dbReference type="RefSeq" id="WP_186746237.1">
    <property type="nucleotide sequence ID" value="NZ_CP060394.1"/>
</dbReference>
<dbReference type="FunFam" id="3.40.50.2300:FF:000018">
    <property type="entry name" value="DNA-binding transcriptional regulator NtrC"/>
    <property type="match status" value="1"/>
</dbReference>
<dbReference type="PANTHER" id="PTHR44591:SF25">
    <property type="entry name" value="CHEMOTAXIS TWO-COMPONENT RESPONSE REGULATOR"/>
    <property type="match status" value="1"/>
</dbReference>
<dbReference type="KEGG" id="adin:H7849_10220"/>
<feature type="modified residue" description="4-aspartylphosphate" evidence="5">
    <location>
        <position position="50"/>
    </location>
</feature>
<evidence type="ECO:0000256" key="4">
    <source>
        <dbReference type="ARBA" id="ARBA00023163"/>
    </source>
</evidence>
<proteinExistence type="predicted"/>
<keyword evidence="4" id="KW-0804">Transcription</keyword>
<gene>
    <name evidence="7" type="ORF">H7849_10220</name>
</gene>
<dbReference type="Proteomes" id="UP000515312">
    <property type="component" value="Chromosome"/>
</dbReference>
<dbReference type="AlphaFoldDB" id="A0A7G8BNW0"/>
<dbReference type="InterPro" id="IPR011006">
    <property type="entry name" value="CheY-like_superfamily"/>
</dbReference>
<dbReference type="SMART" id="SM00448">
    <property type="entry name" value="REC"/>
    <property type="match status" value="1"/>
</dbReference>
<keyword evidence="8" id="KW-1185">Reference proteome</keyword>
<organism evidence="7 8">
    <name type="scientific">Alloacidobacterium dinghuense</name>
    <dbReference type="NCBI Taxonomy" id="2763107"/>
    <lineage>
        <taxon>Bacteria</taxon>
        <taxon>Pseudomonadati</taxon>
        <taxon>Acidobacteriota</taxon>
        <taxon>Terriglobia</taxon>
        <taxon>Terriglobales</taxon>
        <taxon>Acidobacteriaceae</taxon>
        <taxon>Alloacidobacterium</taxon>
    </lineage>
</organism>
<evidence type="ECO:0000256" key="5">
    <source>
        <dbReference type="PROSITE-ProRule" id="PRU00169"/>
    </source>
</evidence>
<feature type="domain" description="Response regulatory" evidence="6">
    <location>
        <begin position="1"/>
        <end position="115"/>
    </location>
</feature>
<dbReference type="PROSITE" id="PS50110">
    <property type="entry name" value="RESPONSE_REGULATORY"/>
    <property type="match status" value="1"/>
</dbReference>
<dbReference type="Pfam" id="PF00072">
    <property type="entry name" value="Response_reg"/>
    <property type="match status" value="1"/>
</dbReference>
<sequence>MIAIVDDEELVRTSLQRLLKMAGYTIAAFTSAEEFLKSDVLQDVRCLIADIRMPGMSGVDLQSQLNAEDYQIPIIFITAHDDEKMRLRAMRDGAVAFLAKPFDNSVLLDRVRACLNVTQDEE</sequence>
<dbReference type="GO" id="GO:0000160">
    <property type="term" value="P:phosphorelay signal transduction system"/>
    <property type="evidence" value="ECO:0007669"/>
    <property type="project" value="UniProtKB-KW"/>
</dbReference>
<dbReference type="EMBL" id="CP060394">
    <property type="protein sequence ID" value="QNI34230.1"/>
    <property type="molecule type" value="Genomic_DNA"/>
</dbReference>
<evidence type="ECO:0000256" key="2">
    <source>
        <dbReference type="ARBA" id="ARBA00023012"/>
    </source>
</evidence>
<evidence type="ECO:0000259" key="6">
    <source>
        <dbReference type="PROSITE" id="PS50110"/>
    </source>
</evidence>
<keyword evidence="1 5" id="KW-0597">Phosphoprotein</keyword>
<evidence type="ECO:0000313" key="8">
    <source>
        <dbReference type="Proteomes" id="UP000515312"/>
    </source>
</evidence>
<dbReference type="SUPFAM" id="SSF52172">
    <property type="entry name" value="CheY-like"/>
    <property type="match status" value="1"/>
</dbReference>
<accession>A0A7G8BNW0</accession>
<dbReference type="Gene3D" id="3.40.50.2300">
    <property type="match status" value="1"/>
</dbReference>
<evidence type="ECO:0000256" key="1">
    <source>
        <dbReference type="ARBA" id="ARBA00022553"/>
    </source>
</evidence>
<dbReference type="InterPro" id="IPR001789">
    <property type="entry name" value="Sig_transdc_resp-reg_receiver"/>
</dbReference>
<reference evidence="7 8" key="1">
    <citation type="submission" date="2020-08" db="EMBL/GenBank/DDBJ databases">
        <title>Edaphobacter telluris sp. nov. and Acidobacterium dinghuensis sp. nov., two acidobacteria isolated from forest soil.</title>
        <authorList>
            <person name="Fu J."/>
            <person name="Qiu L."/>
        </authorList>
    </citation>
    <scope>NUCLEOTIDE SEQUENCE [LARGE SCALE GENOMIC DNA]</scope>
    <source>
        <strain evidence="7">4Y35</strain>
    </source>
</reference>